<dbReference type="Gene3D" id="1.20.120.850">
    <property type="entry name" value="SWI2/SNF2 ATPases, N-terminal domain"/>
    <property type="match status" value="1"/>
</dbReference>
<feature type="compositionally biased region" description="Polar residues" evidence="13">
    <location>
        <begin position="357"/>
        <end position="373"/>
    </location>
</feature>
<keyword evidence="3" id="KW-0132">Cell division</keyword>
<dbReference type="GO" id="GO:0000724">
    <property type="term" value="P:double-strand break repair via homologous recombination"/>
    <property type="evidence" value="ECO:0007669"/>
    <property type="project" value="TreeGrafter"/>
</dbReference>
<dbReference type="PANTHER" id="PTHR45629">
    <property type="entry name" value="SNF2/RAD54 FAMILY MEMBER"/>
    <property type="match status" value="1"/>
</dbReference>
<dbReference type="PANTHER" id="PTHR45629:SF7">
    <property type="entry name" value="DNA EXCISION REPAIR PROTEIN ERCC-6-RELATED"/>
    <property type="match status" value="1"/>
</dbReference>
<accession>A0A9P0EZS6</accession>
<dbReference type="Pfam" id="PF00271">
    <property type="entry name" value="Helicase_C"/>
    <property type="match status" value="1"/>
</dbReference>
<keyword evidence="4" id="KW-0547">Nucleotide-binding</keyword>
<proteinExistence type="predicted"/>
<reference evidence="16" key="1">
    <citation type="submission" date="2021-12" db="EMBL/GenBank/DDBJ databases">
        <authorList>
            <person name="King R."/>
        </authorList>
    </citation>
    <scope>NUCLEOTIDE SEQUENCE</scope>
</reference>
<dbReference type="Pfam" id="PF00176">
    <property type="entry name" value="SNF2-rel_dom"/>
    <property type="match status" value="1"/>
</dbReference>
<dbReference type="CDD" id="cd18793">
    <property type="entry name" value="SF2_C_SNF"/>
    <property type="match status" value="1"/>
</dbReference>
<dbReference type="GO" id="GO:0007131">
    <property type="term" value="P:reciprocal meiotic recombination"/>
    <property type="evidence" value="ECO:0007669"/>
    <property type="project" value="TreeGrafter"/>
</dbReference>
<evidence type="ECO:0000259" key="14">
    <source>
        <dbReference type="PROSITE" id="PS51192"/>
    </source>
</evidence>
<dbReference type="PROSITE" id="PS51192">
    <property type="entry name" value="HELICASE_ATP_BIND_1"/>
    <property type="match status" value="1"/>
</dbReference>
<dbReference type="PROSITE" id="PS51194">
    <property type="entry name" value="HELICASE_CTER"/>
    <property type="match status" value="1"/>
</dbReference>
<dbReference type="InterPro" id="IPR014001">
    <property type="entry name" value="Helicase_ATP-bd"/>
</dbReference>
<feature type="region of interest" description="Disordered" evidence="13">
    <location>
        <begin position="357"/>
        <end position="394"/>
    </location>
</feature>
<dbReference type="GO" id="GO:0005634">
    <property type="term" value="C:nucleus"/>
    <property type="evidence" value="ECO:0007669"/>
    <property type="project" value="TreeGrafter"/>
</dbReference>
<feature type="compositionally biased region" description="Polar residues" evidence="13">
    <location>
        <begin position="7"/>
        <end position="18"/>
    </location>
</feature>
<dbReference type="SUPFAM" id="SSF52540">
    <property type="entry name" value="P-loop containing nucleoside triphosphate hydrolases"/>
    <property type="match status" value="2"/>
</dbReference>
<dbReference type="GO" id="GO:0004386">
    <property type="term" value="F:helicase activity"/>
    <property type="evidence" value="ECO:0007669"/>
    <property type="project" value="UniProtKB-KW"/>
</dbReference>
<dbReference type="InterPro" id="IPR001650">
    <property type="entry name" value="Helicase_C-like"/>
</dbReference>
<evidence type="ECO:0000256" key="12">
    <source>
        <dbReference type="ARBA" id="ARBA00029956"/>
    </source>
</evidence>
<dbReference type="FunFam" id="3.40.50.300:FF:000332">
    <property type="entry name" value="DNA repair and recombination protein RAD54-like"/>
    <property type="match status" value="1"/>
</dbReference>
<dbReference type="InterPro" id="IPR038718">
    <property type="entry name" value="SNF2-like_sf"/>
</dbReference>
<name>A0A9P0EZS6_BEMTA</name>
<evidence type="ECO:0000256" key="9">
    <source>
        <dbReference type="ARBA" id="ARBA00023254"/>
    </source>
</evidence>
<evidence type="ECO:0000256" key="2">
    <source>
        <dbReference type="ARBA" id="ARBA00015341"/>
    </source>
</evidence>
<dbReference type="GO" id="GO:0051301">
    <property type="term" value="P:cell division"/>
    <property type="evidence" value="ECO:0007669"/>
    <property type="project" value="UniProtKB-KW"/>
</dbReference>
<dbReference type="Gene3D" id="3.40.50.300">
    <property type="entry name" value="P-loop containing nucleotide triphosphate hydrolases"/>
    <property type="match status" value="1"/>
</dbReference>
<dbReference type="InterPro" id="IPR050496">
    <property type="entry name" value="SNF2_RAD54_helicase_repair"/>
</dbReference>
<keyword evidence="7" id="KW-0347">Helicase</keyword>
<keyword evidence="10" id="KW-0131">Cell cycle</keyword>
<dbReference type="KEGG" id="btab:109036354"/>
<dbReference type="AlphaFoldDB" id="A0A9P0EZS6"/>
<comment type="function">
    <text evidence="11">Involved in mitotic DNA repair and meiotic recombination. Functions in the recombinational DNA repair pathway. Essential for interhomolog gene conversion (GC), but may have a less important role in intersister GC than spn-A/Rad51. In the presence of DNA, spn-A/Rad51 enhances the ATPase activity of okr/Rad54.</text>
</comment>
<dbReference type="SMART" id="SM00487">
    <property type="entry name" value="DEXDc"/>
    <property type="match status" value="1"/>
</dbReference>
<keyword evidence="9" id="KW-0469">Meiosis</keyword>
<evidence type="ECO:0000256" key="8">
    <source>
        <dbReference type="ARBA" id="ARBA00022840"/>
    </source>
</evidence>
<dbReference type="GO" id="GO:0016787">
    <property type="term" value="F:hydrolase activity"/>
    <property type="evidence" value="ECO:0007669"/>
    <property type="project" value="UniProtKB-KW"/>
</dbReference>
<evidence type="ECO:0000256" key="11">
    <source>
        <dbReference type="ARBA" id="ARBA00024776"/>
    </source>
</evidence>
<dbReference type="FunFam" id="3.40.50.10810:FF:000020">
    <property type="entry name" value="DNA repair and recombination protein RAD54B"/>
    <property type="match status" value="1"/>
</dbReference>
<dbReference type="GO" id="GO:0005524">
    <property type="term" value="F:ATP binding"/>
    <property type="evidence" value="ECO:0007669"/>
    <property type="project" value="UniProtKB-KW"/>
</dbReference>
<feature type="region of interest" description="Disordered" evidence="13">
    <location>
        <begin position="165"/>
        <end position="220"/>
    </location>
</feature>
<protein>
    <recommendedName>
        <fullName evidence="2">DNA repair and recombination protein RAD54-like</fullName>
    </recommendedName>
    <alternativeName>
        <fullName evidence="12">Protein okra</fullName>
    </alternativeName>
</protein>
<dbReference type="InterPro" id="IPR049730">
    <property type="entry name" value="SNF2/RAD54-like_C"/>
</dbReference>
<evidence type="ECO:0000256" key="7">
    <source>
        <dbReference type="ARBA" id="ARBA00022806"/>
    </source>
</evidence>
<dbReference type="SMART" id="SM00490">
    <property type="entry name" value="HELICc"/>
    <property type="match status" value="1"/>
</dbReference>
<keyword evidence="17" id="KW-1185">Reference proteome</keyword>
<keyword evidence="6" id="KW-0378">Hydrolase</keyword>
<evidence type="ECO:0000256" key="13">
    <source>
        <dbReference type="SAM" id="MobiDB-lite"/>
    </source>
</evidence>
<dbReference type="InterPro" id="IPR027417">
    <property type="entry name" value="P-loop_NTPase"/>
</dbReference>
<dbReference type="CDD" id="cd18004">
    <property type="entry name" value="DEXHc_RAD54"/>
    <property type="match status" value="1"/>
</dbReference>
<dbReference type="GO" id="GO:0015616">
    <property type="term" value="F:DNA translocase activity"/>
    <property type="evidence" value="ECO:0007669"/>
    <property type="project" value="TreeGrafter"/>
</dbReference>
<keyword evidence="8" id="KW-0067">ATP-binding</keyword>
<dbReference type="EMBL" id="OU963862">
    <property type="protein sequence ID" value="CAH0382297.1"/>
    <property type="molecule type" value="Genomic_DNA"/>
</dbReference>
<evidence type="ECO:0000313" key="16">
    <source>
        <dbReference type="EMBL" id="CAH0382297.1"/>
    </source>
</evidence>
<comment type="subunit">
    <text evidence="1">Interacts (via N-terminus) with spn-A/Rad51.</text>
</comment>
<evidence type="ECO:0000256" key="10">
    <source>
        <dbReference type="ARBA" id="ARBA00023306"/>
    </source>
</evidence>
<feature type="domain" description="Helicase ATP-binding" evidence="14">
    <location>
        <begin position="666"/>
        <end position="835"/>
    </location>
</feature>
<evidence type="ECO:0000256" key="3">
    <source>
        <dbReference type="ARBA" id="ARBA00022618"/>
    </source>
</evidence>
<dbReference type="Gene3D" id="3.40.50.10810">
    <property type="entry name" value="Tandem AAA-ATPase domain"/>
    <property type="match status" value="1"/>
</dbReference>
<dbReference type="InterPro" id="IPR000330">
    <property type="entry name" value="SNF2_N"/>
</dbReference>
<evidence type="ECO:0000256" key="5">
    <source>
        <dbReference type="ARBA" id="ARBA00022776"/>
    </source>
</evidence>
<feature type="domain" description="Helicase C-terminal" evidence="15">
    <location>
        <begin position="997"/>
        <end position="1158"/>
    </location>
</feature>
<organism evidence="16 17">
    <name type="scientific">Bemisia tabaci</name>
    <name type="common">Sweetpotato whitefly</name>
    <name type="synonym">Aleurodes tabaci</name>
    <dbReference type="NCBI Taxonomy" id="7038"/>
    <lineage>
        <taxon>Eukaryota</taxon>
        <taxon>Metazoa</taxon>
        <taxon>Ecdysozoa</taxon>
        <taxon>Arthropoda</taxon>
        <taxon>Hexapoda</taxon>
        <taxon>Insecta</taxon>
        <taxon>Pterygota</taxon>
        <taxon>Neoptera</taxon>
        <taxon>Paraneoptera</taxon>
        <taxon>Hemiptera</taxon>
        <taxon>Sternorrhyncha</taxon>
        <taxon>Aleyrodoidea</taxon>
        <taxon>Aleyrodidae</taxon>
        <taxon>Aleyrodinae</taxon>
        <taxon>Bemisia</taxon>
    </lineage>
</organism>
<gene>
    <name evidence="16" type="ORF">BEMITA_LOCUS1851</name>
</gene>
<sequence>MRKSGAPSRNSATGSQAPSGPFGRNFSEKNISGAARSRESVLSLLSDSQDSDTDFSLSTSPFSDEAKKAQGNPCALSPSSTQGTEKLYEVVFGKPSTKKHKTWDGDGTLLVNVEKNTATLKDSNGKVLGQISKFKLDELESGNFLNIGGKVVDVVGLLSENRCQPVKQNPSKRSAGNLYNPPLSKKPCQVQSSRTTSLVKPKQRLNDHGTSETEDLFAGSSVSSTTGNNFCSKQKIFAKQPNPAFLDSEFENDAENCNSTNINSSSSYHHQESSKTANNTRIYEVVFGRPSTKKHKTWDGDGTLLIDLDEKLATLKDDKGKILGTKANFKMEMLEDEEYLSIGGKVVDVLGPINSVSSSKTQNLHESSETTFPKINPMTRKHFKPPSSFEPPETVKTEVKPLNTEIVNSAPKPSLFTTFKSTCVEPSSGGSLSTPTTSLISCAPSLAQQKNEVTRKRSVQDVLALLSTPTESEDLSPTPDFLPSNVSQSTECNTANPSNNFRKFNVMMAKVSTKKNKTWEEDGILEFNVETKVGELKKTNGMVLGRSKIDSVESGSRFVIASKEVEILQEVSDSAEKSPEWKTRSYPKVVASTAKRCVPLFSRGKSAISMQNLKPLVLPKPSYEHQWKFNENHRPVVDVSIESFLLRVLRDHQREGVKFLFSCVSGVRDINYLGAILADEMGLGKTLQSITVIWTMLRQNFYQGEPLCKRVLIVTPSSLTKNWQNEFIRWLGSHRIKVFVVDQKNKARDYCKLPANRNPVLIISYEMYVKSAEDLSEIKFDLLICDEGHRLKNTNIKVATCLNKLDCSRRILLTGTPIQNDLQEFYALVNFVNPGILGSPLEFKRQYADPITFSRQPGIDQDAQELGEERAAELNELSSGFILRRTQDVNDKYLPNKHEMIIFCSSTKLQQDLYEATVQYWEDRNLAAPGSDSGIKHLSVITALKKICNHPFLLKRKESEDFYFQEESLKNFLNNMLPEEETESDTPLTQYSSKFLVIDNLLAELRATTKERIVLVSYSTQTLDLLATLCDRNRYKYLRLDGTTPAAQRIPIVDRFNSDKDHFVFLLSAKAGGVGLNLVGASRLVLFDSDWNPATDLQAMSRIWRDGQKKSVFIYRLFSAGTIEEKILQRQISKTGISSAVVDPKNNSHVRLSIEELKDLFRYEPDCLSSTHDMLNCTCSGSGSVPDVEEAEEEEDDMFMRNDRDCQISLDDEECSTTSNVLRMNQLMQWEHYAKTIDADFLQMLCLSSSDEFLTFIFHNKTTTEVGSQ</sequence>
<evidence type="ECO:0000256" key="6">
    <source>
        <dbReference type="ARBA" id="ARBA00022801"/>
    </source>
</evidence>
<keyword evidence="5" id="KW-0498">Mitosis</keyword>
<evidence type="ECO:0000256" key="1">
    <source>
        <dbReference type="ARBA" id="ARBA00011467"/>
    </source>
</evidence>
<evidence type="ECO:0000259" key="15">
    <source>
        <dbReference type="PROSITE" id="PS51194"/>
    </source>
</evidence>
<evidence type="ECO:0000256" key="4">
    <source>
        <dbReference type="ARBA" id="ARBA00022741"/>
    </source>
</evidence>
<feature type="compositionally biased region" description="Low complexity" evidence="13">
    <location>
        <begin position="40"/>
        <end position="63"/>
    </location>
</feature>
<evidence type="ECO:0000313" key="17">
    <source>
        <dbReference type="Proteomes" id="UP001152759"/>
    </source>
</evidence>
<dbReference type="Proteomes" id="UP001152759">
    <property type="component" value="Chromosome 1"/>
</dbReference>
<feature type="compositionally biased region" description="Polar residues" evidence="13">
    <location>
        <begin position="189"/>
        <end position="198"/>
    </location>
</feature>
<feature type="region of interest" description="Disordered" evidence="13">
    <location>
        <begin position="1"/>
        <end position="81"/>
    </location>
</feature>